<protein>
    <submittedName>
        <fullName evidence="1">Uncharacterized protein</fullName>
    </submittedName>
</protein>
<evidence type="ECO:0000313" key="1">
    <source>
        <dbReference type="EMBL" id="PAF25617.1"/>
    </source>
</evidence>
<proteinExistence type="predicted"/>
<dbReference type="GeneID" id="86926033"/>
<gene>
    <name evidence="1" type="ORF">CHH61_12930</name>
</gene>
<organism evidence="1 2">
    <name type="scientific">Shouchella clausii</name>
    <name type="common">Alkalihalobacillus clausii</name>
    <dbReference type="NCBI Taxonomy" id="79880"/>
    <lineage>
        <taxon>Bacteria</taxon>
        <taxon>Bacillati</taxon>
        <taxon>Bacillota</taxon>
        <taxon>Bacilli</taxon>
        <taxon>Bacillales</taxon>
        <taxon>Bacillaceae</taxon>
        <taxon>Shouchella</taxon>
    </lineage>
</organism>
<dbReference type="Proteomes" id="UP000216133">
    <property type="component" value="Unassembled WGS sequence"/>
</dbReference>
<name>A0A268RZJ0_SHOCL</name>
<accession>A0A268RZJ0</accession>
<dbReference type="AlphaFoldDB" id="A0A268RZJ0"/>
<reference evidence="1 2" key="1">
    <citation type="submission" date="2017-07" db="EMBL/GenBank/DDBJ databases">
        <title>Isolation and whole genome analysis of endospore-forming bacteria from heroin.</title>
        <authorList>
            <person name="Kalinowski J."/>
            <person name="Ahrens B."/>
            <person name="Al-Dilaimi A."/>
            <person name="Winkler A."/>
            <person name="Wibberg D."/>
            <person name="Schleenbecker U."/>
            <person name="Ruckert C."/>
            <person name="Wolfel R."/>
            <person name="Grass G."/>
        </authorList>
    </citation>
    <scope>NUCLEOTIDE SEQUENCE [LARGE SCALE GENOMIC DNA]</scope>
    <source>
        <strain evidence="1 2">7523-2</strain>
    </source>
</reference>
<dbReference type="RefSeq" id="WP_011246763.1">
    <property type="nucleotide sequence ID" value="NZ_BOQQ01000010.1"/>
</dbReference>
<dbReference type="EMBL" id="NPBS01000065">
    <property type="protein sequence ID" value="PAF25617.1"/>
    <property type="molecule type" value="Genomic_DNA"/>
</dbReference>
<comment type="caution">
    <text evidence="1">The sequence shown here is derived from an EMBL/GenBank/DDBJ whole genome shotgun (WGS) entry which is preliminary data.</text>
</comment>
<sequence>MIVEFVDMDNHDLLHQIKGEEAKQFLDYAGTINKVHLRISKDLSFQGAIAEMIYDLDYIRGTPSQRIEVRLANIQIRRLN</sequence>
<evidence type="ECO:0000313" key="2">
    <source>
        <dbReference type="Proteomes" id="UP000216133"/>
    </source>
</evidence>